<dbReference type="PANTHER" id="PTHR43199">
    <property type="entry name" value="GLUTATHIONE HYDROLASE"/>
    <property type="match status" value="1"/>
</dbReference>
<dbReference type="SUPFAM" id="SSF56235">
    <property type="entry name" value="N-terminal nucleophile aminohydrolases (Ntn hydrolases)"/>
    <property type="match status" value="1"/>
</dbReference>
<comment type="catalytic activity">
    <reaction evidence="5 8">
        <text>an N-terminal (5-L-glutamyl)-[peptide] + an alpha-amino acid = 5-L-glutamyl amino acid + an N-terminal L-alpha-aminoacyl-[peptide]</text>
        <dbReference type="Rhea" id="RHEA:23904"/>
        <dbReference type="Rhea" id="RHEA-COMP:9780"/>
        <dbReference type="Rhea" id="RHEA-COMP:9795"/>
        <dbReference type="ChEBI" id="CHEBI:77644"/>
        <dbReference type="ChEBI" id="CHEBI:78597"/>
        <dbReference type="ChEBI" id="CHEBI:78599"/>
        <dbReference type="ChEBI" id="CHEBI:78608"/>
        <dbReference type="EC" id="2.3.2.2"/>
    </reaction>
</comment>
<protein>
    <recommendedName>
        <fullName evidence="8">Glutathione hydrolase proenzyme</fullName>
        <ecNumber evidence="8">2.3.2.2</ecNumber>
        <ecNumber evidence="8">3.4.19.13</ecNumber>
    </recommendedName>
    <component>
        <recommendedName>
            <fullName evidence="8">Glutathione hydrolase large chain</fullName>
        </recommendedName>
    </component>
    <component>
        <recommendedName>
            <fullName evidence="8">Glutathione hydrolase small chain</fullName>
        </recommendedName>
    </component>
</protein>
<evidence type="ECO:0000313" key="10">
    <source>
        <dbReference type="EMBL" id="EPX64661.1"/>
    </source>
</evidence>
<dbReference type="PRINTS" id="PR01210">
    <property type="entry name" value="GGTRANSPTASE"/>
</dbReference>
<dbReference type="AlphaFoldDB" id="S9PNT3"/>
<dbReference type="Gene3D" id="3.60.20.40">
    <property type="match status" value="1"/>
</dbReference>
<evidence type="ECO:0000256" key="1">
    <source>
        <dbReference type="ARBA" id="ARBA00001049"/>
    </source>
</evidence>
<evidence type="ECO:0000256" key="6">
    <source>
        <dbReference type="PIRSR" id="PIRSR600101-1"/>
    </source>
</evidence>
<keyword evidence="8" id="KW-0378">Hydrolase</keyword>
<dbReference type="GO" id="GO:0103068">
    <property type="term" value="F:leukotriene C4 gamma-glutamyl transferase activity"/>
    <property type="evidence" value="ECO:0007669"/>
    <property type="project" value="UniProtKB-EC"/>
</dbReference>
<comment type="caution">
    <text evidence="10">The sequence shown here is derived from an EMBL/GenBank/DDBJ whole genome shotgun (WGS) entry which is preliminary data.</text>
</comment>
<evidence type="ECO:0000256" key="7">
    <source>
        <dbReference type="PIRSR" id="PIRSR600101-2"/>
    </source>
</evidence>
<evidence type="ECO:0000256" key="9">
    <source>
        <dbReference type="SAM" id="MobiDB-lite"/>
    </source>
</evidence>
<dbReference type="InterPro" id="IPR043138">
    <property type="entry name" value="GGT_lsub"/>
</dbReference>
<dbReference type="UniPathway" id="UPA00204"/>
<comment type="similarity">
    <text evidence="3 8">Belongs to the gamma-glutamyltransferase family.</text>
</comment>
<feature type="binding site" evidence="7">
    <location>
        <position position="500"/>
    </location>
    <ligand>
        <name>L-glutamate</name>
        <dbReference type="ChEBI" id="CHEBI:29985"/>
    </ligand>
</feature>
<dbReference type="PROSITE" id="PS00462">
    <property type="entry name" value="G_GLU_TRANSPEPTIDASE"/>
    <property type="match status" value="1"/>
</dbReference>
<comment type="subunit">
    <text evidence="8">This enzyme consists of two polypeptide chains, which are synthesized in precursor form from a single polypeptide.</text>
</comment>
<feature type="binding site" evidence="7">
    <location>
        <begin position="475"/>
        <end position="476"/>
    </location>
    <ligand>
        <name>L-glutamate</name>
        <dbReference type="ChEBI" id="CHEBI:29985"/>
    </ligand>
</feature>
<evidence type="ECO:0000256" key="3">
    <source>
        <dbReference type="ARBA" id="ARBA00009381"/>
    </source>
</evidence>
<organism evidence="10 11">
    <name type="scientific">Cystobacter fuscus (strain ATCC 25194 / DSM 2262 / NBRC 100088 / M29)</name>
    <dbReference type="NCBI Taxonomy" id="1242864"/>
    <lineage>
        <taxon>Bacteria</taxon>
        <taxon>Pseudomonadati</taxon>
        <taxon>Myxococcota</taxon>
        <taxon>Myxococcia</taxon>
        <taxon>Myxococcales</taxon>
        <taxon>Cystobacterineae</taxon>
        <taxon>Archangiaceae</taxon>
        <taxon>Cystobacter</taxon>
    </lineage>
</organism>
<dbReference type="eggNOG" id="COG0405">
    <property type="taxonomic scope" value="Bacteria"/>
</dbReference>
<dbReference type="EC" id="2.3.2.2" evidence="8"/>
<dbReference type="GO" id="GO:0006750">
    <property type="term" value="P:glutathione biosynthetic process"/>
    <property type="evidence" value="ECO:0007669"/>
    <property type="project" value="UniProtKB-KW"/>
</dbReference>
<feature type="active site" description="Nucleophile" evidence="6">
    <location>
        <position position="404"/>
    </location>
</feature>
<dbReference type="Proteomes" id="UP000011682">
    <property type="component" value="Unassembled WGS sequence"/>
</dbReference>
<dbReference type="GO" id="GO:0006751">
    <property type="term" value="P:glutathione catabolic process"/>
    <property type="evidence" value="ECO:0007669"/>
    <property type="project" value="UniProtKB-UniRule"/>
</dbReference>
<comment type="PTM">
    <text evidence="8">Cleaved by autocatalysis into a large and a small subunit.</text>
</comment>
<name>S9PNT3_CYSF2</name>
<feature type="binding site" evidence="7">
    <location>
        <position position="106"/>
    </location>
    <ligand>
        <name>L-glutamate</name>
        <dbReference type="ChEBI" id="CHEBI:29985"/>
    </ligand>
</feature>
<comment type="catalytic activity">
    <reaction evidence="1 8">
        <text>an S-substituted glutathione + H2O = an S-substituted L-cysteinylglycine + L-glutamate</text>
        <dbReference type="Rhea" id="RHEA:59468"/>
        <dbReference type="ChEBI" id="CHEBI:15377"/>
        <dbReference type="ChEBI" id="CHEBI:29985"/>
        <dbReference type="ChEBI" id="CHEBI:90779"/>
        <dbReference type="ChEBI" id="CHEBI:143103"/>
        <dbReference type="EC" id="3.4.19.13"/>
    </reaction>
</comment>
<dbReference type="InterPro" id="IPR029055">
    <property type="entry name" value="Ntn_hydrolases_N"/>
</dbReference>
<feature type="binding site" evidence="7">
    <location>
        <begin position="422"/>
        <end position="424"/>
    </location>
    <ligand>
        <name>L-glutamate</name>
        <dbReference type="ChEBI" id="CHEBI:29985"/>
    </ligand>
</feature>
<keyword evidence="8" id="KW-0865">Zymogen</keyword>
<dbReference type="PANTHER" id="PTHR43199:SF6">
    <property type="entry name" value="GLUTATHIONE HYDROLASE PROENZYME"/>
    <property type="match status" value="1"/>
</dbReference>
<evidence type="ECO:0000256" key="5">
    <source>
        <dbReference type="ARBA" id="ARBA00047417"/>
    </source>
</evidence>
<dbReference type="Pfam" id="PF01019">
    <property type="entry name" value="G_glu_transpept"/>
    <property type="match status" value="1"/>
</dbReference>
<dbReference type="GO" id="GO:0036374">
    <property type="term" value="F:glutathione hydrolase activity"/>
    <property type="evidence" value="ECO:0007669"/>
    <property type="project" value="UniProtKB-UniRule"/>
</dbReference>
<dbReference type="EC" id="3.4.19.13" evidence="8"/>
<keyword evidence="8" id="KW-0808">Transferase</keyword>
<feature type="region of interest" description="Disordered" evidence="9">
    <location>
        <begin position="577"/>
        <end position="598"/>
    </location>
</feature>
<dbReference type="InterPro" id="IPR043137">
    <property type="entry name" value="GGT_ssub_C"/>
</dbReference>
<keyword evidence="8" id="KW-0317">Glutathione biosynthesis</keyword>
<reference evidence="10" key="1">
    <citation type="submission" date="2013-05" db="EMBL/GenBank/DDBJ databases">
        <title>Genome assembly of Cystobacter fuscus DSM 2262.</title>
        <authorList>
            <person name="Sharma G."/>
            <person name="Khatri I."/>
            <person name="Kaur C."/>
            <person name="Mayilraj S."/>
            <person name="Subramanian S."/>
        </authorList>
    </citation>
    <scope>NUCLEOTIDE SEQUENCE [LARGE SCALE GENOMIC DNA]</scope>
    <source>
        <strain evidence="10">DSM 2262</strain>
    </source>
</reference>
<dbReference type="Gene3D" id="1.10.246.130">
    <property type="match status" value="1"/>
</dbReference>
<dbReference type="InterPro" id="IPR000101">
    <property type="entry name" value="GGT_peptidase"/>
</dbReference>
<evidence type="ECO:0000256" key="8">
    <source>
        <dbReference type="RuleBase" id="RU368036"/>
    </source>
</evidence>
<feature type="region of interest" description="Disordered" evidence="9">
    <location>
        <begin position="366"/>
        <end position="399"/>
    </location>
</feature>
<comment type="pathway">
    <text evidence="8">Sulfur metabolism; glutathione metabolism.</text>
</comment>
<sequence length="598" mass="63216">METWHVRMGKMRTHRKSWALALGVFLAAGPVGATRQYRGGAVATAHPVASEAALKMLNKGGNAVDAAVAAAFTLAVVVPYYSGLGGGGFALVHDAKTGETRAVDFREVAPQAATRDMYVKDGKVVPGLSTDGVLSVAVPGAVAGYLELLEKHGKLSRSVVLQPAIDAARAGFWVSPKYHAIAKTRRACLEQDPEAARIFLVKNAEGALEVPPIGHPLRQPDLARTLTTLSKSGPAPFYTGALGQAVVDTVKAGGGLLTREDLKAYKTRTHAPMEGSYRGYRLLTMPPPSAGGVAVVQVLGVLEKLRPQGLAFRDPEEIHLYAETLRRAYVDRTKYLGDPAMVQIPLERLTSSGYLADLAGGIDPKKATPSVSLLPPGEGEGGSTLKQPDAGWYDPATSSEKKNTTHVSVIDKDGNAVALTTTVNYGFGSCVVAKGTGILLNDQMDDFSARPGVPNAYGLVGYEANAIAPGKVPLSSMSPTLVFSKEDPKKVMLAVGSPGGSTIPTTVIQVISNIVDQGMDVTRAVGEGRLHHQYLPDELWVDQWGLEAATLKALEAKGHKLRRLPAWGDAEAVYSDPRTNLRSAASDPRNEGVALGQD</sequence>
<evidence type="ECO:0000256" key="4">
    <source>
        <dbReference type="ARBA" id="ARBA00023315"/>
    </source>
</evidence>
<keyword evidence="11" id="KW-1185">Reference proteome</keyword>
<dbReference type="NCBIfam" id="TIGR00066">
    <property type="entry name" value="g_glut_trans"/>
    <property type="match status" value="1"/>
</dbReference>
<proteinExistence type="inferred from homology"/>
<feature type="binding site" evidence="7">
    <location>
        <position position="446"/>
    </location>
    <ligand>
        <name>L-glutamate</name>
        <dbReference type="ChEBI" id="CHEBI:29985"/>
    </ligand>
</feature>
<keyword evidence="4 8" id="KW-0012">Acyltransferase</keyword>
<dbReference type="InterPro" id="IPR051792">
    <property type="entry name" value="GGT_bact"/>
</dbReference>
<evidence type="ECO:0000313" key="11">
    <source>
        <dbReference type="Proteomes" id="UP000011682"/>
    </source>
</evidence>
<comment type="catalytic activity">
    <reaction evidence="2 8">
        <text>glutathione + H2O = L-cysteinylglycine + L-glutamate</text>
        <dbReference type="Rhea" id="RHEA:28807"/>
        <dbReference type="ChEBI" id="CHEBI:15377"/>
        <dbReference type="ChEBI" id="CHEBI:29985"/>
        <dbReference type="ChEBI" id="CHEBI:57925"/>
        <dbReference type="ChEBI" id="CHEBI:61694"/>
        <dbReference type="EC" id="3.4.19.13"/>
    </reaction>
</comment>
<gene>
    <name evidence="10" type="ORF">D187_000083</name>
</gene>
<accession>S9PNT3</accession>
<dbReference type="EMBL" id="ANAH02000001">
    <property type="protein sequence ID" value="EPX64661.1"/>
    <property type="molecule type" value="Genomic_DNA"/>
</dbReference>
<dbReference type="InterPro" id="IPR055262">
    <property type="entry name" value="GGT_CS"/>
</dbReference>
<evidence type="ECO:0000256" key="2">
    <source>
        <dbReference type="ARBA" id="ARBA00001089"/>
    </source>
</evidence>